<comment type="caution">
    <text evidence="1">The sequence shown here is derived from an EMBL/GenBank/DDBJ whole genome shotgun (WGS) entry which is preliminary data.</text>
</comment>
<proteinExistence type="predicted"/>
<accession>U2USL3</accession>
<evidence type="ECO:0000313" key="2">
    <source>
        <dbReference type="Proteomes" id="UP000016638"/>
    </source>
</evidence>
<dbReference type="PATRIC" id="fig|1125712.3.peg.2425"/>
<name>U2USL3_9ACTN</name>
<dbReference type="EMBL" id="AWEZ01000070">
    <property type="protein sequence ID" value="ERL06107.1"/>
    <property type="molecule type" value="Genomic_DNA"/>
</dbReference>
<gene>
    <name evidence="1" type="ORF">HMPREF1316_2583</name>
</gene>
<dbReference type="OrthoDB" id="3231571at2"/>
<organism evidence="1 2">
    <name type="scientific">Olsenella profusa F0195</name>
    <dbReference type="NCBI Taxonomy" id="1125712"/>
    <lineage>
        <taxon>Bacteria</taxon>
        <taxon>Bacillati</taxon>
        <taxon>Actinomycetota</taxon>
        <taxon>Coriobacteriia</taxon>
        <taxon>Coriobacteriales</taxon>
        <taxon>Atopobiaceae</taxon>
        <taxon>Olsenella</taxon>
    </lineage>
</organism>
<dbReference type="STRING" id="1125712.HMPREF1316_2583"/>
<sequence length="92" mass="9890">MKDGRLTPEERVELIELDAVDDVSARYITYSKAFKEGAMRRYEAGETPSATLASVGLPSSLSGHKRIGHAMITGKRPSAGDASWEPMPSGVP</sequence>
<dbReference type="AlphaFoldDB" id="U2USL3"/>
<dbReference type="Proteomes" id="UP000016638">
    <property type="component" value="Unassembled WGS sequence"/>
</dbReference>
<protein>
    <submittedName>
        <fullName evidence="1">Uncharacterized protein</fullName>
    </submittedName>
</protein>
<dbReference type="RefSeq" id="WP_021727328.1">
    <property type="nucleotide sequence ID" value="NZ_AWEZ01000070.1"/>
</dbReference>
<evidence type="ECO:0000313" key="1">
    <source>
        <dbReference type="EMBL" id="ERL06107.1"/>
    </source>
</evidence>
<reference evidence="1 2" key="1">
    <citation type="submission" date="2013-08" db="EMBL/GenBank/DDBJ databases">
        <authorList>
            <person name="Durkin A.S."/>
            <person name="Haft D.R."/>
            <person name="McCorrison J."/>
            <person name="Torralba M."/>
            <person name="Gillis M."/>
            <person name="Haft D.H."/>
            <person name="Methe B."/>
            <person name="Sutton G."/>
            <person name="Nelson K.E."/>
        </authorList>
    </citation>
    <scope>NUCLEOTIDE SEQUENCE [LARGE SCALE GENOMIC DNA]</scope>
    <source>
        <strain evidence="1 2">F0195</strain>
    </source>
</reference>
<keyword evidence="2" id="KW-1185">Reference proteome</keyword>